<evidence type="ECO:0000313" key="3">
    <source>
        <dbReference type="EMBL" id="MBA8929945.1"/>
    </source>
</evidence>
<feature type="signal peptide" evidence="2">
    <location>
        <begin position="1"/>
        <end position="27"/>
    </location>
</feature>
<keyword evidence="1" id="KW-1133">Transmembrane helix</keyword>
<keyword evidence="4" id="KW-1185">Reference proteome</keyword>
<gene>
    <name evidence="3" type="ORF">BC739_007178</name>
</gene>
<name>A0ABR6BST7_9PSEU</name>
<organism evidence="3 4">
    <name type="scientific">Kutzneria viridogrisea</name>
    <dbReference type="NCBI Taxonomy" id="47990"/>
    <lineage>
        <taxon>Bacteria</taxon>
        <taxon>Bacillati</taxon>
        <taxon>Actinomycetota</taxon>
        <taxon>Actinomycetes</taxon>
        <taxon>Pseudonocardiales</taxon>
        <taxon>Pseudonocardiaceae</taxon>
        <taxon>Kutzneria</taxon>
    </lineage>
</organism>
<keyword evidence="2" id="KW-0732">Signal</keyword>
<feature type="transmembrane region" description="Helical" evidence="1">
    <location>
        <begin position="43"/>
        <end position="65"/>
    </location>
</feature>
<proteinExistence type="predicted"/>
<dbReference type="Proteomes" id="UP000517916">
    <property type="component" value="Unassembled WGS sequence"/>
</dbReference>
<comment type="caution">
    <text evidence="3">The sequence shown here is derived from an EMBL/GenBank/DDBJ whole genome shotgun (WGS) entry which is preliminary data.</text>
</comment>
<reference evidence="3 4" key="1">
    <citation type="submission" date="2020-08" db="EMBL/GenBank/DDBJ databases">
        <title>Genomic Encyclopedia of Archaeal and Bacterial Type Strains, Phase II (KMG-II): from individual species to whole genera.</title>
        <authorList>
            <person name="Goeker M."/>
        </authorList>
    </citation>
    <scope>NUCLEOTIDE SEQUENCE [LARGE SCALE GENOMIC DNA]</scope>
    <source>
        <strain evidence="3 4">DSM 43850</strain>
    </source>
</reference>
<keyword evidence="1" id="KW-0472">Membrane</keyword>
<evidence type="ECO:0000313" key="4">
    <source>
        <dbReference type="Proteomes" id="UP000517916"/>
    </source>
</evidence>
<protein>
    <submittedName>
        <fullName evidence="3">Sugar phosphate permease</fullName>
    </submittedName>
</protein>
<keyword evidence="1" id="KW-0812">Transmembrane</keyword>
<accession>A0ABR6BST7</accession>
<feature type="chain" id="PRO_5046583020" evidence="2">
    <location>
        <begin position="28"/>
        <end position="72"/>
    </location>
</feature>
<dbReference type="RefSeq" id="WP_148309345.1">
    <property type="nucleotide sequence ID" value="NZ_BAAABQ010000014.1"/>
</dbReference>
<evidence type="ECO:0000256" key="2">
    <source>
        <dbReference type="SAM" id="SignalP"/>
    </source>
</evidence>
<evidence type="ECO:0000256" key="1">
    <source>
        <dbReference type="SAM" id="Phobius"/>
    </source>
</evidence>
<dbReference type="EMBL" id="JACJID010000006">
    <property type="protein sequence ID" value="MBA8929945.1"/>
    <property type="molecule type" value="Genomic_DNA"/>
</dbReference>
<sequence>MIKTVRGAAAGAVALVLTVLFAAQAQAAPGKAAAVTQQGDWDVVFAGVVGLAMLGLACGVIFYAARHRDAER</sequence>